<keyword evidence="2" id="KW-1185">Reference proteome</keyword>
<accession>A0AAV9YZQ4</accession>
<gene>
    <name evidence="1" type="ORF">R3P38DRAFT_2590762</name>
</gene>
<organism evidence="1 2">
    <name type="scientific">Favolaschia claudopus</name>
    <dbReference type="NCBI Taxonomy" id="2862362"/>
    <lineage>
        <taxon>Eukaryota</taxon>
        <taxon>Fungi</taxon>
        <taxon>Dikarya</taxon>
        <taxon>Basidiomycota</taxon>
        <taxon>Agaricomycotina</taxon>
        <taxon>Agaricomycetes</taxon>
        <taxon>Agaricomycetidae</taxon>
        <taxon>Agaricales</taxon>
        <taxon>Marasmiineae</taxon>
        <taxon>Mycenaceae</taxon>
        <taxon>Favolaschia</taxon>
    </lineage>
</organism>
<evidence type="ECO:0000313" key="2">
    <source>
        <dbReference type="Proteomes" id="UP001362999"/>
    </source>
</evidence>
<name>A0AAV9YZQ4_9AGAR</name>
<reference evidence="1 2" key="1">
    <citation type="journal article" date="2024" name="J Genomics">
        <title>Draft genome sequencing and assembly of Favolaschia claudopus CIRM-BRFM 2984 isolated from oak limbs.</title>
        <authorList>
            <person name="Navarro D."/>
            <person name="Drula E."/>
            <person name="Chaduli D."/>
            <person name="Cazenave R."/>
            <person name="Ahrendt S."/>
            <person name="Wang J."/>
            <person name="Lipzen A."/>
            <person name="Daum C."/>
            <person name="Barry K."/>
            <person name="Grigoriev I.V."/>
            <person name="Favel A."/>
            <person name="Rosso M.N."/>
            <person name="Martin F."/>
        </authorList>
    </citation>
    <scope>NUCLEOTIDE SEQUENCE [LARGE SCALE GENOMIC DNA]</scope>
    <source>
        <strain evidence="1 2">CIRM-BRFM 2984</strain>
    </source>
</reference>
<evidence type="ECO:0008006" key="3">
    <source>
        <dbReference type="Google" id="ProtNLM"/>
    </source>
</evidence>
<dbReference type="AlphaFoldDB" id="A0AAV9YZQ4"/>
<dbReference type="Proteomes" id="UP001362999">
    <property type="component" value="Unassembled WGS sequence"/>
</dbReference>
<comment type="caution">
    <text evidence="1">The sequence shown here is derived from an EMBL/GenBank/DDBJ whole genome shotgun (WGS) entry which is preliminary data.</text>
</comment>
<protein>
    <recommendedName>
        <fullName evidence="3">Protein kinase domain-containing protein</fullName>
    </recommendedName>
</protein>
<proteinExistence type="predicted"/>
<evidence type="ECO:0000313" key="1">
    <source>
        <dbReference type="EMBL" id="KAK6966529.1"/>
    </source>
</evidence>
<sequence>MAFISNANNFTLGDGVYNNVHGNLINHTVIYLGQASLSTETISDGNTSLRKQNIKESSRWTSLQIIRENHLTLLRQIGSGPGYFLHSGESKGRAMIVKVFIRGADARKVCRYAALRASLHLPLTLLNRHPNISRIEGISSQASLTQFIAYKHTHWKNAKESLAVALKNDLTRSINLGLRLIAGLSAGINYLAVEGFPVDYGTQNFDVFMDNDERFVISIDFSSSEDHLSSNSVEGAHKDPYFGPTPLFELNFSGIGDSDSIKRTAWGIFGELSTRVKFPLTGMVLGGRVERDMLYGSLTNFERSSSLRREYVWAYVSSKPQDLATIATDIESNLELNYSNFQRRMAPAHPRIAHHCAGYICERIVFLTSNPAHGAVITHGTCHVCKQQVNYHEGFECICGSSSPGTQPTIKCKERKYWTHIDCVGCSEEISCRRCELNPIISMSS</sequence>
<dbReference type="EMBL" id="JAWWNJ010000268">
    <property type="protein sequence ID" value="KAK6966529.1"/>
    <property type="molecule type" value="Genomic_DNA"/>
</dbReference>